<feature type="transmembrane region" description="Helical" evidence="2">
    <location>
        <begin position="287"/>
        <end position="307"/>
    </location>
</feature>
<proteinExistence type="predicted"/>
<dbReference type="NCBIfam" id="TIGR00797">
    <property type="entry name" value="matE"/>
    <property type="match status" value="1"/>
</dbReference>
<keyword evidence="2" id="KW-0472">Membrane</keyword>
<feature type="transmembrane region" description="Helical" evidence="2">
    <location>
        <begin position="328"/>
        <end position="357"/>
    </location>
</feature>
<sequence>MMSAPRIAAVSVPARRRWRAEARAVFALAWPIVLGNLTHMAIFATDTAFIGHYAPHALAAAALATNLMHMLMSLGFGLAMAAAPMIANALGRGRHAVRDVRRSVRQALWVVWAYSALAVCVLWQGEAIFLLFGQDAALAAEAAGYLGVIKWMIFPLLGFWVLRFFILTLNRPRITLVVTAGGIVVNAAGNYALVFGHFGAPEMGLVGSGIASALASAFLFGGLAAACLWDRQFRRYAVFGRFWRADWPRFRELWRLGLPIGVTSAMEGLMFGGGAFVVGHFGAESLAAHAVVMQLSSFAFMIPLGLSEAATIRVGLWAGRGDDEGVTVAGDAALTLAAMCAVVTASAMVFAPGLLIAPFLEADAPGTAAVADLAARFLLFAALFQVADCVQMVGAGALRGLKDTRMHMAFILVGHLLLATPVGIGLAFAGGFGGLGVWVGFTVGLFCVAALVLARWRARHRLGLLGRCMRMTEAAA</sequence>
<dbReference type="GO" id="GO:0015297">
    <property type="term" value="F:antiporter activity"/>
    <property type="evidence" value="ECO:0007669"/>
    <property type="project" value="InterPro"/>
</dbReference>
<evidence type="ECO:0000256" key="2">
    <source>
        <dbReference type="SAM" id="Phobius"/>
    </source>
</evidence>
<dbReference type="InterPro" id="IPR002528">
    <property type="entry name" value="MATE_fam"/>
</dbReference>
<evidence type="ECO:0000256" key="1">
    <source>
        <dbReference type="ARBA" id="ARBA00022448"/>
    </source>
</evidence>
<dbReference type="CDD" id="cd13131">
    <property type="entry name" value="MATE_NorM_like"/>
    <property type="match status" value="1"/>
</dbReference>
<dbReference type="Pfam" id="PF01554">
    <property type="entry name" value="MatE"/>
    <property type="match status" value="2"/>
</dbReference>
<evidence type="ECO:0000313" key="3">
    <source>
        <dbReference type="EMBL" id="SBW11959.1"/>
    </source>
</evidence>
<feature type="transmembrane region" description="Helical" evidence="2">
    <location>
        <begin position="144"/>
        <end position="162"/>
    </location>
</feature>
<keyword evidence="2" id="KW-0812">Transmembrane</keyword>
<feature type="transmembrane region" description="Helical" evidence="2">
    <location>
        <begin position="57"/>
        <end position="86"/>
    </location>
</feature>
<dbReference type="PANTHER" id="PTHR43298:SF2">
    <property type="entry name" value="FMN_FAD EXPORTER YEEO-RELATED"/>
    <property type="match status" value="1"/>
</dbReference>
<dbReference type="InterPro" id="IPR050222">
    <property type="entry name" value="MATE_MdtK"/>
</dbReference>
<dbReference type="EMBL" id="FLUO01000002">
    <property type="protein sequence ID" value="SBW11959.1"/>
    <property type="molecule type" value="Genomic_DNA"/>
</dbReference>
<dbReference type="GO" id="GO:0042910">
    <property type="term" value="F:xenobiotic transmembrane transporter activity"/>
    <property type="evidence" value="ECO:0007669"/>
    <property type="project" value="InterPro"/>
</dbReference>
<feature type="transmembrane region" description="Helical" evidence="2">
    <location>
        <begin position="24"/>
        <end position="45"/>
    </location>
</feature>
<dbReference type="PANTHER" id="PTHR43298">
    <property type="entry name" value="MULTIDRUG RESISTANCE PROTEIN NORM-RELATED"/>
    <property type="match status" value="1"/>
</dbReference>
<feature type="transmembrane region" description="Helical" evidence="2">
    <location>
        <begin position="205"/>
        <end position="229"/>
    </location>
</feature>
<accession>A0A212KJY9</accession>
<reference evidence="3" key="1">
    <citation type="submission" date="2016-04" db="EMBL/GenBank/DDBJ databases">
        <authorList>
            <person name="Evans L.H."/>
            <person name="Alamgir A."/>
            <person name="Owens N."/>
            <person name="Weber N.D."/>
            <person name="Virtaneva K."/>
            <person name="Barbian K."/>
            <person name="Babar A."/>
            <person name="Rosenke K."/>
        </authorList>
    </citation>
    <scope>NUCLEOTIDE SEQUENCE</scope>
    <source>
        <strain evidence="3">86</strain>
    </source>
</reference>
<dbReference type="AlphaFoldDB" id="A0A212KJY9"/>
<keyword evidence="1" id="KW-0813">Transport</keyword>
<gene>
    <name evidence="3" type="primary">norM</name>
    <name evidence="3" type="ORF">KL86APRO_20372</name>
</gene>
<feature type="transmembrane region" description="Helical" evidence="2">
    <location>
        <begin position="410"/>
        <end position="429"/>
    </location>
</feature>
<feature type="transmembrane region" description="Helical" evidence="2">
    <location>
        <begin position="174"/>
        <end position="193"/>
    </location>
</feature>
<keyword evidence="2" id="KW-1133">Transmembrane helix</keyword>
<dbReference type="GO" id="GO:0005886">
    <property type="term" value="C:plasma membrane"/>
    <property type="evidence" value="ECO:0007669"/>
    <property type="project" value="TreeGrafter"/>
</dbReference>
<feature type="transmembrane region" description="Helical" evidence="2">
    <location>
        <begin position="256"/>
        <end position="281"/>
    </location>
</feature>
<name>A0A212KJY9_9PROT</name>
<organism evidence="3">
    <name type="scientific">uncultured Alphaproteobacteria bacterium</name>
    <dbReference type="NCBI Taxonomy" id="91750"/>
    <lineage>
        <taxon>Bacteria</taxon>
        <taxon>Pseudomonadati</taxon>
        <taxon>Pseudomonadota</taxon>
        <taxon>Alphaproteobacteria</taxon>
        <taxon>environmental samples</taxon>
    </lineage>
</organism>
<feature type="transmembrane region" description="Helical" evidence="2">
    <location>
        <begin position="435"/>
        <end position="454"/>
    </location>
</feature>
<feature type="transmembrane region" description="Helical" evidence="2">
    <location>
        <begin position="107"/>
        <end position="132"/>
    </location>
</feature>
<protein>
    <submittedName>
        <fullName evidence="3">Putative multidrug resistance protein NorM</fullName>
    </submittedName>
</protein>